<dbReference type="GO" id="GO:0005524">
    <property type="term" value="F:ATP binding"/>
    <property type="evidence" value="ECO:0007669"/>
    <property type="project" value="InterPro"/>
</dbReference>
<sequence>MSLPCAAVAPELWQRVVLWALLLPALAWARTLAQTPGAASGGSSALVRTGKDFVDAFRNPNITTVSILSDIYLEDAELPPVGQEIAVRRDLLVTGESAAAPLPVISMNLGGRAFMRLAHRVTLTARGVLWTQNRRGLGTMSPGLDMLAPLRPNETALVVVQRCVLMHAVCMPRPAQVALLSNSSLRPALLPGPQKVGVVLPQAGCVNSTSAPLLSRCWPRRGLYEDLALPGMDANETGALRPTGYLLHVMDTQFICEVVMTEACIQNLGPTGCFLFLMPPRTVPAAASAAPAPGTGAGAGAGAGAGEQQTAAADGGGGSGGTSTGTILAIVLPCVLGGLLLLGLIVAAALWRQRRNQRQLQQKQKQQTQPRDKRPEPSSPVLGKMSAAGANTTQAAAAAVAGYACASSSQDQEAHGGGADLSAAAPAAAAAAAATPPPPTALAALTADGGGGTVTVTAAAGAVAAPPSNWLAIEALLRRVSAQSGNAAAAAAGAAAVSSSAATTATSGGAASGRVGLHSAASAAAPSGGSSSGVATTAAQGGSRGATGGAVGGEVASDELKSLGVMAAAAAAAAPPPPPAVAVAALAANPPPPSVVVTPFTPHRSGLKLDLQTDAEVELLPVVRGQGNFGRVVEGLWAGRPVAVKLMPDVAAWSGAPKNAMQSFVQEVEVLGRVEHPCIVQLLAACVTPPRLCLVMELMETSLDKVIHNPDKQLVPLEKVLHIGIEVARALEYLHPTIVHRDLPGNVLLNHPESPRPVVKLTDFGLSRLRSTVQVTRHPEAGTPAYMAPELYDIHNNVVTDKSDVYSLGVLLWELLSGLAPWHGCEALVVAYAITIQRTRLSLAAISADRLPQKLHRLISACWEHDPLRRPAAAEIHKQLLLVLQDLQRQQQQQQQQHGGGGAVAAVAAGAGSAGAGAAGPPPKWPAAALWVPSKTAAAAATAPDASHAPLPTSEVRIDLGL</sequence>
<keyword evidence="2" id="KW-1133">Transmembrane helix</keyword>
<dbReference type="InterPro" id="IPR000719">
    <property type="entry name" value="Prot_kinase_dom"/>
</dbReference>
<dbReference type="Pfam" id="PF07714">
    <property type="entry name" value="PK_Tyr_Ser-Thr"/>
    <property type="match status" value="1"/>
</dbReference>
<dbReference type="PROSITE" id="PS50011">
    <property type="entry name" value="PROTEIN_KINASE_DOM"/>
    <property type="match status" value="1"/>
</dbReference>
<dbReference type="OrthoDB" id="339325at2759"/>
<comment type="caution">
    <text evidence="5">The sequence shown here is derived from an EMBL/GenBank/DDBJ whole genome shotgun (WGS) entry which is preliminary data.</text>
</comment>
<dbReference type="Gene3D" id="1.10.510.10">
    <property type="entry name" value="Transferase(Phosphotransferase) domain 1"/>
    <property type="match status" value="1"/>
</dbReference>
<feature type="region of interest" description="Disordered" evidence="1">
    <location>
        <begin position="521"/>
        <end position="550"/>
    </location>
</feature>
<dbReference type="InterPro" id="IPR051681">
    <property type="entry name" value="Ser/Thr_Kinases-Pseudokinases"/>
</dbReference>
<organism evidence="5 6">
    <name type="scientific">Chlamydomonas incerta</name>
    <dbReference type="NCBI Taxonomy" id="51695"/>
    <lineage>
        <taxon>Eukaryota</taxon>
        <taxon>Viridiplantae</taxon>
        <taxon>Chlorophyta</taxon>
        <taxon>core chlorophytes</taxon>
        <taxon>Chlorophyceae</taxon>
        <taxon>CS clade</taxon>
        <taxon>Chlamydomonadales</taxon>
        <taxon>Chlamydomonadaceae</taxon>
        <taxon>Chlamydomonas</taxon>
    </lineage>
</organism>
<dbReference type="GO" id="GO:0004674">
    <property type="term" value="F:protein serine/threonine kinase activity"/>
    <property type="evidence" value="ECO:0007669"/>
    <property type="project" value="TreeGrafter"/>
</dbReference>
<feature type="domain" description="Protein kinase" evidence="4">
    <location>
        <begin position="618"/>
        <end position="882"/>
    </location>
</feature>
<feature type="region of interest" description="Disordered" evidence="1">
    <location>
        <begin position="359"/>
        <end position="385"/>
    </location>
</feature>
<dbReference type="PANTHER" id="PTHR44329:SF214">
    <property type="entry name" value="PROTEIN KINASE DOMAIN-CONTAINING PROTEIN"/>
    <property type="match status" value="1"/>
</dbReference>
<feature type="region of interest" description="Disordered" evidence="1">
    <location>
        <begin position="286"/>
        <end position="318"/>
    </location>
</feature>
<feature type="transmembrane region" description="Helical" evidence="2">
    <location>
        <begin position="327"/>
        <end position="351"/>
    </location>
</feature>
<feature type="compositionally biased region" description="Gly residues" evidence="1">
    <location>
        <begin position="295"/>
        <end position="305"/>
    </location>
</feature>
<keyword evidence="6" id="KW-1185">Reference proteome</keyword>
<gene>
    <name evidence="5" type="ORF">HXX76_012482</name>
</gene>
<feature type="compositionally biased region" description="Low complexity" evidence="1">
    <location>
        <begin position="521"/>
        <end position="541"/>
    </location>
</feature>
<accession>A0A835VW35</accession>
<dbReference type="AlphaFoldDB" id="A0A835VW35"/>
<reference evidence="5" key="1">
    <citation type="journal article" date="2020" name="bioRxiv">
        <title>Comparative genomics of Chlamydomonas.</title>
        <authorList>
            <person name="Craig R.J."/>
            <person name="Hasan A.R."/>
            <person name="Ness R.W."/>
            <person name="Keightley P.D."/>
        </authorList>
    </citation>
    <scope>NUCLEOTIDE SEQUENCE</scope>
    <source>
        <strain evidence="5">SAG 7.73</strain>
    </source>
</reference>
<dbReference type="PANTHER" id="PTHR44329">
    <property type="entry name" value="SERINE/THREONINE-PROTEIN KINASE TNNI3K-RELATED"/>
    <property type="match status" value="1"/>
</dbReference>
<evidence type="ECO:0000256" key="2">
    <source>
        <dbReference type="SAM" id="Phobius"/>
    </source>
</evidence>
<evidence type="ECO:0000259" key="4">
    <source>
        <dbReference type="PROSITE" id="PS50011"/>
    </source>
</evidence>
<evidence type="ECO:0000313" key="6">
    <source>
        <dbReference type="Proteomes" id="UP000650467"/>
    </source>
</evidence>
<dbReference type="InterPro" id="IPR011009">
    <property type="entry name" value="Kinase-like_dom_sf"/>
</dbReference>
<keyword evidence="2" id="KW-0472">Membrane</keyword>
<proteinExistence type="predicted"/>
<evidence type="ECO:0000256" key="1">
    <source>
        <dbReference type="SAM" id="MobiDB-lite"/>
    </source>
</evidence>
<dbReference type="EMBL" id="JAEHOC010000041">
    <property type="protein sequence ID" value="KAG2427286.1"/>
    <property type="molecule type" value="Genomic_DNA"/>
</dbReference>
<dbReference type="SUPFAM" id="SSF56112">
    <property type="entry name" value="Protein kinase-like (PK-like)"/>
    <property type="match status" value="1"/>
</dbReference>
<dbReference type="Gene3D" id="3.30.200.20">
    <property type="entry name" value="Phosphorylase Kinase, domain 1"/>
    <property type="match status" value="1"/>
</dbReference>
<name>A0A835VW35_CHLIN</name>
<evidence type="ECO:0000256" key="3">
    <source>
        <dbReference type="SAM" id="SignalP"/>
    </source>
</evidence>
<keyword evidence="3" id="KW-0732">Signal</keyword>
<dbReference type="Proteomes" id="UP000650467">
    <property type="component" value="Unassembled WGS sequence"/>
</dbReference>
<evidence type="ECO:0000313" key="5">
    <source>
        <dbReference type="EMBL" id="KAG2427286.1"/>
    </source>
</evidence>
<feature type="signal peptide" evidence="3">
    <location>
        <begin position="1"/>
        <end position="29"/>
    </location>
</feature>
<feature type="compositionally biased region" description="Low complexity" evidence="1">
    <location>
        <begin position="359"/>
        <end position="369"/>
    </location>
</feature>
<keyword evidence="2" id="KW-0812">Transmembrane</keyword>
<protein>
    <recommendedName>
        <fullName evidence="4">Protein kinase domain-containing protein</fullName>
    </recommendedName>
</protein>
<feature type="chain" id="PRO_5032384676" description="Protein kinase domain-containing protein" evidence="3">
    <location>
        <begin position="30"/>
        <end position="962"/>
    </location>
</feature>
<dbReference type="InterPro" id="IPR001245">
    <property type="entry name" value="Ser-Thr/Tyr_kinase_cat_dom"/>
</dbReference>